<protein>
    <submittedName>
        <fullName evidence="2">Lactonase family protein</fullName>
    </submittedName>
</protein>
<reference evidence="2" key="2">
    <citation type="submission" date="2021-09" db="EMBL/GenBank/DDBJ databases">
        <authorList>
            <person name="Gilroy R."/>
        </authorList>
    </citation>
    <scope>NUCLEOTIDE SEQUENCE</scope>
    <source>
        <strain evidence="2">ChiGjej3B3-7470</strain>
    </source>
</reference>
<dbReference type="AlphaFoldDB" id="A0A921EP66"/>
<organism evidence="2 3">
    <name type="scientific">Tessaracoccus flavescens</name>
    <dbReference type="NCBI Taxonomy" id="399497"/>
    <lineage>
        <taxon>Bacteria</taxon>
        <taxon>Bacillati</taxon>
        <taxon>Actinomycetota</taxon>
        <taxon>Actinomycetes</taxon>
        <taxon>Propionibacteriales</taxon>
        <taxon>Propionibacteriaceae</taxon>
        <taxon>Tessaracoccus</taxon>
    </lineage>
</organism>
<dbReference type="InterPro" id="IPR015943">
    <property type="entry name" value="WD40/YVTN_repeat-like_dom_sf"/>
</dbReference>
<dbReference type="Proteomes" id="UP000712713">
    <property type="component" value="Unassembled WGS sequence"/>
</dbReference>
<accession>A0A921EP66</accession>
<dbReference type="PANTHER" id="PTHR30344:SF1">
    <property type="entry name" value="6-PHOSPHOGLUCONOLACTONASE"/>
    <property type="match status" value="1"/>
</dbReference>
<gene>
    <name evidence="2" type="ORF">K8V15_04080</name>
</gene>
<dbReference type="PANTHER" id="PTHR30344">
    <property type="entry name" value="6-PHOSPHOGLUCONOLACTONASE-RELATED"/>
    <property type="match status" value="1"/>
</dbReference>
<evidence type="ECO:0000313" key="3">
    <source>
        <dbReference type="Proteomes" id="UP000712713"/>
    </source>
</evidence>
<comment type="similarity">
    <text evidence="1">Belongs to the cycloisomerase 2 family.</text>
</comment>
<dbReference type="Gene3D" id="2.130.10.10">
    <property type="entry name" value="YVTN repeat-like/Quinoprotein amine dehydrogenase"/>
    <property type="match status" value="1"/>
</dbReference>
<dbReference type="Pfam" id="PF10282">
    <property type="entry name" value="Lactonase"/>
    <property type="match status" value="1"/>
</dbReference>
<name>A0A921EP66_9ACTN</name>
<comment type="caution">
    <text evidence="2">The sequence shown here is derived from an EMBL/GenBank/DDBJ whole genome shotgun (WGS) entry which is preliminary data.</text>
</comment>
<dbReference type="EMBL" id="DYZF01000097">
    <property type="protein sequence ID" value="HJE51145.1"/>
    <property type="molecule type" value="Genomic_DNA"/>
</dbReference>
<evidence type="ECO:0000313" key="2">
    <source>
        <dbReference type="EMBL" id="HJE51145.1"/>
    </source>
</evidence>
<dbReference type="InterPro" id="IPR011045">
    <property type="entry name" value="N2O_reductase_N"/>
</dbReference>
<dbReference type="InterPro" id="IPR019405">
    <property type="entry name" value="Lactonase_7-beta_prop"/>
</dbReference>
<evidence type="ECO:0000256" key="1">
    <source>
        <dbReference type="ARBA" id="ARBA00005564"/>
    </source>
</evidence>
<reference evidence="2" key="1">
    <citation type="journal article" date="2021" name="PeerJ">
        <title>Extensive microbial diversity within the chicken gut microbiome revealed by metagenomics and culture.</title>
        <authorList>
            <person name="Gilroy R."/>
            <person name="Ravi A."/>
            <person name="Getino M."/>
            <person name="Pursley I."/>
            <person name="Horton D.L."/>
            <person name="Alikhan N.F."/>
            <person name="Baker D."/>
            <person name="Gharbi K."/>
            <person name="Hall N."/>
            <person name="Watson M."/>
            <person name="Adriaenssens E.M."/>
            <person name="Foster-Nyarko E."/>
            <person name="Jarju S."/>
            <person name="Secka A."/>
            <person name="Antonio M."/>
            <person name="Oren A."/>
            <person name="Chaudhuri R.R."/>
            <person name="La Ragione R."/>
            <person name="Hildebrand F."/>
            <person name="Pallen M.J."/>
        </authorList>
    </citation>
    <scope>NUCLEOTIDE SEQUENCE</scope>
    <source>
        <strain evidence="2">ChiGjej3B3-7470</strain>
    </source>
</reference>
<proteinExistence type="inferred from homology"/>
<dbReference type="GO" id="GO:0017057">
    <property type="term" value="F:6-phosphogluconolactonase activity"/>
    <property type="evidence" value="ECO:0007669"/>
    <property type="project" value="TreeGrafter"/>
</dbReference>
<sequence>MTLVLVGNDKGGTIAAFRLSDDGAHLERLADTHVGTGCSTFAVDGDRIYTAVKEPAPAIVTLSLNRDTGELTEESRREVSSVLGYLGYTDGVLLGASYHGGWGEAWPVVDGVVGEPTAHLEARNMHASVPVGDNAYFVSLGDDLIAQFSLAEGAQLVELSEPTVAWTAGTGPRHLTASADGRNAYVITEFSGEAVRFHRDLDSGRLTPAESVIVVDPDANLKHSTYGADPRAGHLIWCADVWLARGDRFLLATERTASTVATVAVAEDGTLGDVVAITPTEEQPRGMAVSPDGALAVVVGERSGHATLYSVGDDGALTALDRVETGTGPNWVRFV</sequence>
<dbReference type="GO" id="GO:0005829">
    <property type="term" value="C:cytosol"/>
    <property type="evidence" value="ECO:0007669"/>
    <property type="project" value="TreeGrafter"/>
</dbReference>
<dbReference type="InterPro" id="IPR050282">
    <property type="entry name" value="Cycloisomerase_2"/>
</dbReference>
<dbReference type="SUPFAM" id="SSF50974">
    <property type="entry name" value="Nitrous oxide reductase, N-terminal domain"/>
    <property type="match status" value="1"/>
</dbReference>